<protein>
    <submittedName>
        <fullName evidence="1">Two-component sensor protein yhcY</fullName>
    </submittedName>
</protein>
<evidence type="ECO:0000313" key="1">
    <source>
        <dbReference type="EMBL" id="EQD25900.1"/>
    </source>
</evidence>
<sequence length="124" mass="13434">MRENESAPPETALGVLVKLTAHLNESTELEPMLRGALGTLCRMLGERTGWITLGEEHGEPQLIVGVNLPPALEAQGRSALRWGPCRCQRAGTRDESGFSPCERLEMVSGENGGLLYHASTPLRV</sequence>
<name>T0Z7Z4_9ZZZZ</name>
<feature type="non-terminal residue" evidence="1">
    <location>
        <position position="124"/>
    </location>
</feature>
<comment type="caution">
    <text evidence="1">The sequence shown here is derived from an EMBL/GenBank/DDBJ whole genome shotgun (WGS) entry which is preliminary data.</text>
</comment>
<gene>
    <name evidence="1" type="ORF">B1A_22100</name>
</gene>
<reference evidence="1" key="1">
    <citation type="submission" date="2013-08" db="EMBL/GenBank/DDBJ databases">
        <authorList>
            <person name="Mendez C."/>
            <person name="Richter M."/>
            <person name="Ferrer M."/>
            <person name="Sanchez J."/>
        </authorList>
    </citation>
    <scope>NUCLEOTIDE SEQUENCE</scope>
</reference>
<accession>T0Z7Z4</accession>
<reference evidence="1" key="2">
    <citation type="journal article" date="2014" name="ISME J.">
        <title>Microbial stratification in low pH oxic and suboxic macroscopic growths along an acid mine drainage.</title>
        <authorList>
            <person name="Mendez-Garcia C."/>
            <person name="Mesa V."/>
            <person name="Sprenger R.R."/>
            <person name="Richter M."/>
            <person name="Diez M.S."/>
            <person name="Solano J."/>
            <person name="Bargiela R."/>
            <person name="Golyshina O.V."/>
            <person name="Manteca A."/>
            <person name="Ramos J.L."/>
            <person name="Gallego J.R."/>
            <person name="Llorente I."/>
            <person name="Martins Dos Santos V.A."/>
            <person name="Jensen O.N."/>
            <person name="Pelaez A.I."/>
            <person name="Sanchez J."/>
            <person name="Ferrer M."/>
        </authorList>
    </citation>
    <scope>NUCLEOTIDE SEQUENCE</scope>
</reference>
<dbReference type="AlphaFoldDB" id="T0Z7Z4"/>
<organism evidence="1">
    <name type="scientific">mine drainage metagenome</name>
    <dbReference type="NCBI Taxonomy" id="410659"/>
    <lineage>
        <taxon>unclassified sequences</taxon>
        <taxon>metagenomes</taxon>
        <taxon>ecological metagenomes</taxon>
    </lineage>
</organism>
<dbReference type="EMBL" id="AUZX01016342">
    <property type="protein sequence ID" value="EQD25900.1"/>
    <property type="molecule type" value="Genomic_DNA"/>
</dbReference>
<proteinExistence type="predicted"/>